<dbReference type="KEGG" id="slan:GV829_08015"/>
<dbReference type="AlphaFoldDB" id="A0A6M4AX33"/>
<dbReference type="EMBL" id="CP053015">
    <property type="protein sequence ID" value="QJQ33654.1"/>
    <property type="molecule type" value="Genomic_DNA"/>
</dbReference>
<evidence type="ECO:0000313" key="1">
    <source>
        <dbReference type="EMBL" id="QJQ33654.1"/>
    </source>
</evidence>
<protein>
    <recommendedName>
        <fullName evidence="3">XRE family transcriptional regulator</fullName>
    </recommendedName>
</protein>
<reference evidence="1 2" key="1">
    <citation type="submission" date="2020-01" db="EMBL/GenBank/DDBJ databases">
        <title>Sphingomonas sp. strain CSW-10.</title>
        <authorList>
            <person name="Chen W.-M."/>
        </authorList>
    </citation>
    <scope>NUCLEOTIDE SEQUENCE [LARGE SCALE GENOMIC DNA]</scope>
    <source>
        <strain evidence="1 2">CSW-10</strain>
    </source>
</reference>
<name>A0A6M4AX33_9SPHN</name>
<keyword evidence="2" id="KW-1185">Reference proteome</keyword>
<proteinExistence type="predicted"/>
<organism evidence="1 2">
    <name type="scientific">Sphingomonas lacunae</name>
    <dbReference type="NCBI Taxonomy" id="2698828"/>
    <lineage>
        <taxon>Bacteria</taxon>
        <taxon>Pseudomonadati</taxon>
        <taxon>Pseudomonadota</taxon>
        <taxon>Alphaproteobacteria</taxon>
        <taxon>Sphingomonadales</taxon>
        <taxon>Sphingomonadaceae</taxon>
        <taxon>Sphingomonas</taxon>
    </lineage>
</organism>
<accession>A0A6M4AX33</accession>
<gene>
    <name evidence="1" type="ORF">GV829_08015</name>
</gene>
<dbReference type="Proteomes" id="UP000503018">
    <property type="component" value="Chromosome"/>
</dbReference>
<evidence type="ECO:0008006" key="3">
    <source>
        <dbReference type="Google" id="ProtNLM"/>
    </source>
</evidence>
<evidence type="ECO:0000313" key="2">
    <source>
        <dbReference type="Proteomes" id="UP000503018"/>
    </source>
</evidence>
<sequence length="70" mass="8024">MTVERFLRENGMAATTFGRRAMGDPRFVFDLRQGREPGLRVRCRAEHFMNIVRSRGPDPVRAETSGATRE</sequence>